<feature type="transmembrane region" description="Helical" evidence="4">
    <location>
        <begin position="37"/>
        <end position="59"/>
    </location>
</feature>
<dbReference type="PROSITE" id="PS50109">
    <property type="entry name" value="HIS_KIN"/>
    <property type="match status" value="1"/>
</dbReference>
<comment type="catalytic activity">
    <reaction evidence="1">
        <text>ATP + protein L-histidine = ADP + protein N-phospho-L-histidine.</text>
        <dbReference type="EC" id="2.7.13.3"/>
    </reaction>
</comment>
<evidence type="ECO:0000313" key="7">
    <source>
        <dbReference type="Proteomes" id="UP000558192"/>
    </source>
</evidence>
<dbReference type="AlphaFoldDB" id="A0A7X5Y8F4"/>
<name>A0A7X5Y8F4_9SPHN</name>
<sequence>MDSLLAFWGHALGAVAMAAVLLWQLRGWAAGPAQKLLLGGLLTTAASSWLGGVMAGTMLADNAETARNLIWVAMLFMLSSADEKGTRQQGVALVYGAVALVLGAQALVDSLAPLARTADRQALEATAIVLRTITAAGALVLVHNFYGQAAAASRGPMRLPMLGLALLWVYDLNLYTLQALGLPLGATLGDIKGVVVALAAPCFALTRADSAAFRPKLSRAATFQSLSLLAICSYFAVMALLAAVLRTGTFDWLRGLAMLALAAMTVALAVLLPSRRARSWTRVKIAKHFFEHRYDYRTEWLRFAATLGTGGSNEPLSARIVRAFADILEAPAGLLLAPDDTGRFTVAGSWHWDARLADEAVGGRDLDALWPLLGDGRVLELDAHRQRWGSAANLALPLPSWMLDEASLWVGVPLVHGDTAVGLVLLAAPELRRPLDWEDFDLLRTAGRQAAASLSEAAGQQRLSEACRFDEFNRRFAFILHDVKNLVSQLTLIARNAERHADNPEWRADMVATLKSSVGKMNDLLARLAPAASQGGRPPLRSVELRPLLASCIAAHRTSHDVRLLGDGGIDVVADPHGLEQAIGHLLSNAVEASPPADPVTVRVSHGAGAARIEISDTGPGMDADFISTRLFAPFASTKQTGFGIGAYEARSLVQAMGGRLTVDSRPGAGTRFTITLPLSAAETAALPERLRA</sequence>
<dbReference type="InterPro" id="IPR036890">
    <property type="entry name" value="HATPase_C_sf"/>
</dbReference>
<keyword evidence="6" id="KW-0808">Transferase</keyword>
<keyword evidence="4" id="KW-1133">Transmembrane helix</keyword>
<dbReference type="EC" id="2.7.13.3" evidence="2"/>
<dbReference type="Pfam" id="PF02518">
    <property type="entry name" value="HATPase_c"/>
    <property type="match status" value="1"/>
</dbReference>
<feature type="transmembrane region" description="Helical" evidence="4">
    <location>
        <begin position="226"/>
        <end position="246"/>
    </location>
</feature>
<feature type="transmembrane region" description="Helical" evidence="4">
    <location>
        <begin position="184"/>
        <end position="205"/>
    </location>
</feature>
<dbReference type="SMART" id="SM00387">
    <property type="entry name" value="HATPase_c"/>
    <property type="match status" value="1"/>
</dbReference>
<keyword evidence="7" id="KW-1185">Reference proteome</keyword>
<dbReference type="PRINTS" id="PR00344">
    <property type="entry name" value="BCTRLSENSOR"/>
</dbReference>
<dbReference type="PANTHER" id="PTHR43547">
    <property type="entry name" value="TWO-COMPONENT HISTIDINE KINASE"/>
    <property type="match status" value="1"/>
</dbReference>
<dbReference type="SUPFAM" id="SSF55874">
    <property type="entry name" value="ATPase domain of HSP90 chaperone/DNA topoisomerase II/histidine kinase"/>
    <property type="match status" value="1"/>
</dbReference>
<evidence type="ECO:0000256" key="1">
    <source>
        <dbReference type="ARBA" id="ARBA00000085"/>
    </source>
</evidence>
<keyword evidence="4" id="KW-0472">Membrane</keyword>
<evidence type="ECO:0000256" key="3">
    <source>
        <dbReference type="ARBA" id="ARBA00022553"/>
    </source>
</evidence>
<comment type="caution">
    <text evidence="6">The sequence shown here is derived from an EMBL/GenBank/DDBJ whole genome shotgun (WGS) entry which is preliminary data.</text>
</comment>
<evidence type="ECO:0000256" key="2">
    <source>
        <dbReference type="ARBA" id="ARBA00012438"/>
    </source>
</evidence>
<dbReference type="EMBL" id="JAATJC010000001">
    <property type="protein sequence ID" value="NJC05815.1"/>
    <property type="molecule type" value="Genomic_DNA"/>
</dbReference>
<evidence type="ECO:0000256" key="4">
    <source>
        <dbReference type="SAM" id="Phobius"/>
    </source>
</evidence>
<evidence type="ECO:0000259" key="5">
    <source>
        <dbReference type="PROSITE" id="PS50109"/>
    </source>
</evidence>
<dbReference type="GO" id="GO:0000155">
    <property type="term" value="F:phosphorelay sensor kinase activity"/>
    <property type="evidence" value="ECO:0007669"/>
    <property type="project" value="TreeGrafter"/>
</dbReference>
<proteinExistence type="predicted"/>
<keyword evidence="6" id="KW-0418">Kinase</keyword>
<dbReference type="InterPro" id="IPR014265">
    <property type="entry name" value="XrtA/PrsK"/>
</dbReference>
<keyword evidence="4" id="KW-0812">Transmembrane</keyword>
<feature type="transmembrane region" description="Helical" evidence="4">
    <location>
        <begin position="252"/>
        <end position="272"/>
    </location>
</feature>
<reference evidence="6 7" key="1">
    <citation type="submission" date="2020-03" db="EMBL/GenBank/DDBJ databases">
        <title>Genomic Encyclopedia of Type Strains, Phase IV (KMG-IV): sequencing the most valuable type-strain genomes for metagenomic binning, comparative biology and taxonomic classification.</title>
        <authorList>
            <person name="Goeker M."/>
        </authorList>
    </citation>
    <scope>NUCLEOTIDE SEQUENCE [LARGE SCALE GENOMIC DNA]</scope>
    <source>
        <strain evidence="6 7">DSM 16846</strain>
    </source>
</reference>
<feature type="transmembrane region" description="Helical" evidence="4">
    <location>
        <begin position="128"/>
        <end position="147"/>
    </location>
</feature>
<dbReference type="SUPFAM" id="SSF55781">
    <property type="entry name" value="GAF domain-like"/>
    <property type="match status" value="1"/>
</dbReference>
<evidence type="ECO:0000313" key="6">
    <source>
        <dbReference type="EMBL" id="NJC05815.1"/>
    </source>
</evidence>
<dbReference type="NCBIfam" id="TIGR02916">
    <property type="entry name" value="PEP_his_kin"/>
    <property type="match status" value="1"/>
</dbReference>
<dbReference type="InterPro" id="IPR003594">
    <property type="entry name" value="HATPase_dom"/>
</dbReference>
<dbReference type="Gene3D" id="3.30.565.10">
    <property type="entry name" value="Histidine kinase-like ATPase, C-terminal domain"/>
    <property type="match status" value="1"/>
</dbReference>
<feature type="transmembrane region" description="Helical" evidence="4">
    <location>
        <begin position="90"/>
        <end position="108"/>
    </location>
</feature>
<organism evidence="6 7">
    <name type="scientific">Sphingomonas kaistensis</name>
    <dbReference type="NCBI Taxonomy" id="298708"/>
    <lineage>
        <taxon>Bacteria</taxon>
        <taxon>Pseudomonadati</taxon>
        <taxon>Pseudomonadota</taxon>
        <taxon>Alphaproteobacteria</taxon>
        <taxon>Sphingomonadales</taxon>
        <taxon>Sphingomonadaceae</taxon>
        <taxon>Sphingomonas</taxon>
    </lineage>
</organism>
<dbReference type="RefSeq" id="WP_168068614.1">
    <property type="nucleotide sequence ID" value="NZ_JAATJC010000001.1"/>
</dbReference>
<dbReference type="Proteomes" id="UP000558192">
    <property type="component" value="Unassembled WGS sequence"/>
</dbReference>
<dbReference type="InterPro" id="IPR005467">
    <property type="entry name" value="His_kinase_dom"/>
</dbReference>
<dbReference type="InterPro" id="IPR004358">
    <property type="entry name" value="Sig_transdc_His_kin-like_C"/>
</dbReference>
<dbReference type="InterPro" id="IPR029016">
    <property type="entry name" value="GAF-like_dom_sf"/>
</dbReference>
<gene>
    <name evidence="6" type="ORF">GGQ97_001608</name>
</gene>
<dbReference type="PANTHER" id="PTHR43547:SF2">
    <property type="entry name" value="HYBRID SIGNAL TRANSDUCTION HISTIDINE KINASE C"/>
    <property type="match status" value="1"/>
</dbReference>
<accession>A0A7X5Y8F4</accession>
<protein>
    <recommendedName>
        <fullName evidence="2">histidine kinase</fullName>
        <ecNumber evidence="2">2.7.13.3</ecNumber>
    </recommendedName>
</protein>
<feature type="transmembrane region" description="Helical" evidence="4">
    <location>
        <begin position="159"/>
        <end position="178"/>
    </location>
</feature>
<dbReference type="Gene3D" id="3.30.450.40">
    <property type="match status" value="1"/>
</dbReference>
<feature type="transmembrane region" description="Helical" evidence="4">
    <location>
        <begin position="6"/>
        <end position="25"/>
    </location>
</feature>
<keyword evidence="3" id="KW-0597">Phosphoprotein</keyword>
<feature type="domain" description="Histidine kinase" evidence="5">
    <location>
        <begin position="478"/>
        <end position="681"/>
    </location>
</feature>